<feature type="domain" description="Cytidyltransferase-like" evidence="3">
    <location>
        <begin position="6"/>
        <end position="108"/>
    </location>
</feature>
<gene>
    <name evidence="4" type="ORF">COU18_00100</name>
</gene>
<dbReference type="Pfam" id="PF01467">
    <property type="entry name" value="CTP_transf_like"/>
    <property type="match status" value="1"/>
</dbReference>
<dbReference type="InterPro" id="IPR004821">
    <property type="entry name" value="Cyt_trans-like"/>
</dbReference>
<accession>A0A2H0UCM8</accession>
<dbReference type="InterPro" id="IPR050385">
    <property type="entry name" value="Archaeal_FAD_synthase"/>
</dbReference>
<dbReference type="AlphaFoldDB" id="A0A2H0UCM8"/>
<dbReference type="Proteomes" id="UP000231192">
    <property type="component" value="Unassembled WGS sequence"/>
</dbReference>
<dbReference type="PANTHER" id="PTHR43793">
    <property type="entry name" value="FAD SYNTHASE"/>
    <property type="match status" value="1"/>
</dbReference>
<evidence type="ECO:0000259" key="3">
    <source>
        <dbReference type="Pfam" id="PF01467"/>
    </source>
</evidence>
<evidence type="ECO:0000256" key="1">
    <source>
        <dbReference type="ARBA" id="ARBA00022679"/>
    </source>
</evidence>
<keyword evidence="1" id="KW-0808">Transferase</keyword>
<name>A0A2H0UCM8_9BACT</name>
<protein>
    <submittedName>
        <fullName evidence="4">FAD synthase</fullName>
    </submittedName>
</protein>
<organism evidence="4 5">
    <name type="scientific">Candidatus Kaiserbacteria bacterium CG10_big_fil_rev_8_21_14_0_10_51_14</name>
    <dbReference type="NCBI Taxonomy" id="1974610"/>
    <lineage>
        <taxon>Bacteria</taxon>
        <taxon>Candidatus Kaiseribacteriota</taxon>
    </lineage>
</organism>
<dbReference type="EMBL" id="PFBK01000002">
    <property type="protein sequence ID" value="PIR84147.1"/>
    <property type="molecule type" value="Genomic_DNA"/>
</dbReference>
<evidence type="ECO:0000313" key="4">
    <source>
        <dbReference type="EMBL" id="PIR84147.1"/>
    </source>
</evidence>
<comment type="caution">
    <text evidence="4">The sequence shown here is derived from an EMBL/GenBank/DDBJ whole genome shotgun (WGS) entry which is preliminary data.</text>
</comment>
<dbReference type="NCBIfam" id="TIGR00125">
    <property type="entry name" value="cyt_tran_rel"/>
    <property type="match status" value="1"/>
</dbReference>
<dbReference type="Gene3D" id="3.40.50.620">
    <property type="entry name" value="HUPs"/>
    <property type="match status" value="1"/>
</dbReference>
<dbReference type="InterPro" id="IPR014729">
    <property type="entry name" value="Rossmann-like_a/b/a_fold"/>
</dbReference>
<keyword evidence="2" id="KW-0548">Nucleotidyltransferase</keyword>
<evidence type="ECO:0000313" key="5">
    <source>
        <dbReference type="Proteomes" id="UP000231192"/>
    </source>
</evidence>
<sequence length="135" mass="15423">MTRIMVFGTFDILHEGHIDFFRQARALAPYPHLIVSVARDVSVERIKGAHPRRTENERLATVERYALVDEGVLGDMEGYIDHIRATRPDIIALGYDQNGEYVENLEKDLHATGLQTKIIRLSAYKPEVYKTSKLV</sequence>
<evidence type="ECO:0000256" key="2">
    <source>
        <dbReference type="ARBA" id="ARBA00022695"/>
    </source>
</evidence>
<dbReference type="SUPFAM" id="SSF52374">
    <property type="entry name" value="Nucleotidylyl transferase"/>
    <property type="match status" value="1"/>
</dbReference>
<proteinExistence type="predicted"/>
<dbReference type="GO" id="GO:0016779">
    <property type="term" value="F:nucleotidyltransferase activity"/>
    <property type="evidence" value="ECO:0007669"/>
    <property type="project" value="UniProtKB-KW"/>
</dbReference>
<reference evidence="5" key="1">
    <citation type="submission" date="2017-09" db="EMBL/GenBank/DDBJ databases">
        <title>Depth-based differentiation of microbial function through sediment-hosted aquifers and enrichment of novel symbionts in the deep terrestrial subsurface.</title>
        <authorList>
            <person name="Probst A.J."/>
            <person name="Ladd B."/>
            <person name="Jarett J.K."/>
            <person name="Geller-Mcgrath D.E."/>
            <person name="Sieber C.M.K."/>
            <person name="Emerson J.B."/>
            <person name="Anantharaman K."/>
            <person name="Thomas B.C."/>
            <person name="Malmstrom R."/>
            <person name="Stieglmeier M."/>
            <person name="Klingl A."/>
            <person name="Woyke T."/>
            <person name="Ryan C.M."/>
            <person name="Banfield J.F."/>
        </authorList>
    </citation>
    <scope>NUCLEOTIDE SEQUENCE [LARGE SCALE GENOMIC DNA]</scope>
</reference>
<dbReference type="PANTHER" id="PTHR43793:SF1">
    <property type="entry name" value="FAD SYNTHASE"/>
    <property type="match status" value="1"/>
</dbReference>